<protein>
    <submittedName>
        <fullName evidence="2">XRE family transcriptional regulator</fullName>
    </submittedName>
</protein>
<gene>
    <name evidence="2" type="ORF">DWX94_04070</name>
</gene>
<name>A0A412ITT4_9FIRM</name>
<dbReference type="PROSITE" id="PS50943">
    <property type="entry name" value="HTH_CROC1"/>
    <property type="match status" value="1"/>
</dbReference>
<sequence length="96" mass="11141">MMVYNPKVTIDRIGNRIEKSDISIQEFSKKLGMPCVSLRKYMTGKHEFPASLLVLISQELNVSSDYLLGLTDYPEARASMKECERKLDEIRRIMNR</sequence>
<dbReference type="InterPro" id="IPR001387">
    <property type="entry name" value="Cro/C1-type_HTH"/>
</dbReference>
<dbReference type="Pfam" id="PF01381">
    <property type="entry name" value="HTH_3"/>
    <property type="match status" value="1"/>
</dbReference>
<accession>A0A412ITT4</accession>
<dbReference type="InterPro" id="IPR010982">
    <property type="entry name" value="Lambda_DNA-bd_dom_sf"/>
</dbReference>
<feature type="domain" description="HTH cro/C1-type" evidence="1">
    <location>
        <begin position="18"/>
        <end position="67"/>
    </location>
</feature>
<reference evidence="2 3" key="1">
    <citation type="submission" date="2018-08" db="EMBL/GenBank/DDBJ databases">
        <title>A genome reference for cultivated species of the human gut microbiota.</title>
        <authorList>
            <person name="Zou Y."/>
            <person name="Xue W."/>
            <person name="Luo G."/>
        </authorList>
    </citation>
    <scope>NUCLEOTIDE SEQUENCE [LARGE SCALE GENOMIC DNA]</scope>
    <source>
        <strain evidence="2 3">AF22-21</strain>
    </source>
</reference>
<evidence type="ECO:0000259" key="1">
    <source>
        <dbReference type="PROSITE" id="PS50943"/>
    </source>
</evidence>
<dbReference type="SUPFAM" id="SSF47413">
    <property type="entry name" value="lambda repressor-like DNA-binding domains"/>
    <property type="match status" value="1"/>
</dbReference>
<dbReference type="AlphaFoldDB" id="A0A412ITT4"/>
<evidence type="ECO:0000313" key="2">
    <source>
        <dbReference type="EMBL" id="RGS43500.1"/>
    </source>
</evidence>
<dbReference type="CDD" id="cd00093">
    <property type="entry name" value="HTH_XRE"/>
    <property type="match status" value="1"/>
</dbReference>
<dbReference type="GO" id="GO:0003677">
    <property type="term" value="F:DNA binding"/>
    <property type="evidence" value="ECO:0007669"/>
    <property type="project" value="InterPro"/>
</dbReference>
<dbReference type="EMBL" id="QRVK01000006">
    <property type="protein sequence ID" value="RGS43500.1"/>
    <property type="molecule type" value="Genomic_DNA"/>
</dbReference>
<proteinExistence type="predicted"/>
<organism evidence="2 3">
    <name type="scientific">Coprococcus eutactus</name>
    <dbReference type="NCBI Taxonomy" id="33043"/>
    <lineage>
        <taxon>Bacteria</taxon>
        <taxon>Bacillati</taxon>
        <taxon>Bacillota</taxon>
        <taxon>Clostridia</taxon>
        <taxon>Lachnospirales</taxon>
        <taxon>Lachnospiraceae</taxon>
        <taxon>Coprococcus</taxon>
    </lineage>
</organism>
<evidence type="ECO:0000313" key="3">
    <source>
        <dbReference type="Proteomes" id="UP000283295"/>
    </source>
</evidence>
<dbReference type="Gene3D" id="1.10.260.40">
    <property type="entry name" value="lambda repressor-like DNA-binding domains"/>
    <property type="match status" value="1"/>
</dbReference>
<dbReference type="Proteomes" id="UP000283295">
    <property type="component" value="Unassembled WGS sequence"/>
</dbReference>
<comment type="caution">
    <text evidence="2">The sequence shown here is derived from an EMBL/GenBank/DDBJ whole genome shotgun (WGS) entry which is preliminary data.</text>
</comment>
<dbReference type="OrthoDB" id="1766270at2"/>
<dbReference type="SMART" id="SM00530">
    <property type="entry name" value="HTH_XRE"/>
    <property type="match status" value="1"/>
</dbReference>